<dbReference type="AlphaFoldDB" id="A0A8H3TUI8"/>
<evidence type="ECO:0000256" key="1">
    <source>
        <dbReference type="ARBA" id="ARBA00004370"/>
    </source>
</evidence>
<dbReference type="Pfam" id="PF01124">
    <property type="entry name" value="MAPEG"/>
    <property type="match status" value="1"/>
</dbReference>
<proteinExistence type="predicted"/>
<dbReference type="InterPro" id="IPR023352">
    <property type="entry name" value="MAPEG-like_dom_sf"/>
</dbReference>
<sequence>MSTATRLGLNTTGLSLDRNLSLYTLPAVFLTAFVPHTIKVIMLGKRFDNANPRGTVQTNEKDTPYFKDTISRLTAMHINGMESLPLFFAAVLAGNFARLPARTMSIFSLSYLASRVLFNWVYFTQRTATGGNIRSLSYFFGVLSSFWVMVKSANKV</sequence>
<keyword evidence="7" id="KW-1185">Reference proteome</keyword>
<comment type="caution">
    <text evidence="6">The sequence shown here is derived from an EMBL/GenBank/DDBJ whole genome shotgun (WGS) entry which is preliminary data.</text>
</comment>
<dbReference type="GO" id="GO:0016020">
    <property type="term" value="C:membrane"/>
    <property type="evidence" value="ECO:0007669"/>
    <property type="project" value="UniProtKB-SubCell"/>
</dbReference>
<dbReference type="EMBL" id="BLZA01000019">
    <property type="protein sequence ID" value="GHJ86955.1"/>
    <property type="molecule type" value="Genomic_DNA"/>
</dbReference>
<feature type="transmembrane region" description="Helical" evidence="5">
    <location>
        <begin position="76"/>
        <end position="97"/>
    </location>
</feature>
<accession>A0A8H3TUI8</accession>
<dbReference type="PANTHER" id="PTHR35371">
    <property type="entry name" value="INNER MEMBRANE PROTEIN"/>
    <property type="match status" value="1"/>
</dbReference>
<dbReference type="Proteomes" id="UP000620104">
    <property type="component" value="Unassembled WGS sequence"/>
</dbReference>
<keyword evidence="3 5" id="KW-1133">Transmembrane helix</keyword>
<feature type="transmembrane region" description="Helical" evidence="5">
    <location>
        <begin position="103"/>
        <end position="123"/>
    </location>
</feature>
<organism evidence="6 7">
    <name type="scientific">Naganishia liquefaciens</name>
    <dbReference type="NCBI Taxonomy" id="104408"/>
    <lineage>
        <taxon>Eukaryota</taxon>
        <taxon>Fungi</taxon>
        <taxon>Dikarya</taxon>
        <taxon>Basidiomycota</taxon>
        <taxon>Agaricomycotina</taxon>
        <taxon>Tremellomycetes</taxon>
        <taxon>Filobasidiales</taxon>
        <taxon>Filobasidiaceae</taxon>
        <taxon>Naganishia</taxon>
    </lineage>
</organism>
<dbReference type="Gene3D" id="1.20.120.550">
    <property type="entry name" value="Membrane associated eicosanoid/glutathione metabolism-like domain"/>
    <property type="match status" value="1"/>
</dbReference>
<protein>
    <recommendedName>
        <fullName evidence="8">MAPEG family protein</fullName>
    </recommendedName>
</protein>
<dbReference type="SUPFAM" id="SSF161084">
    <property type="entry name" value="MAPEG domain-like"/>
    <property type="match status" value="1"/>
</dbReference>
<evidence type="ECO:0000256" key="4">
    <source>
        <dbReference type="ARBA" id="ARBA00023136"/>
    </source>
</evidence>
<reference evidence="6" key="1">
    <citation type="submission" date="2020-07" db="EMBL/GenBank/DDBJ databases">
        <title>Draft Genome Sequence of a Deep-Sea Yeast, Naganishia (Cryptococcus) liquefaciens strain N6.</title>
        <authorList>
            <person name="Han Y.W."/>
            <person name="Kajitani R."/>
            <person name="Morimoto H."/>
            <person name="Parhat M."/>
            <person name="Tsubouchi H."/>
            <person name="Bakenova O."/>
            <person name="Ogata M."/>
            <person name="Argunhan B."/>
            <person name="Aoki R."/>
            <person name="Kajiwara S."/>
            <person name="Itoh T."/>
            <person name="Iwasaki H."/>
        </authorList>
    </citation>
    <scope>NUCLEOTIDE SEQUENCE</scope>
    <source>
        <strain evidence="6">N6</strain>
    </source>
</reference>
<evidence type="ECO:0000256" key="2">
    <source>
        <dbReference type="ARBA" id="ARBA00022692"/>
    </source>
</evidence>
<dbReference type="PANTHER" id="PTHR35371:SF1">
    <property type="entry name" value="BLR7753 PROTEIN"/>
    <property type="match status" value="1"/>
</dbReference>
<evidence type="ECO:0000256" key="5">
    <source>
        <dbReference type="SAM" id="Phobius"/>
    </source>
</evidence>
<dbReference type="OrthoDB" id="2122304at2759"/>
<feature type="transmembrane region" description="Helical" evidence="5">
    <location>
        <begin position="20"/>
        <end position="38"/>
    </location>
</feature>
<dbReference type="InterPro" id="IPR001129">
    <property type="entry name" value="Membr-assoc_MAPEG"/>
</dbReference>
<keyword evidence="4 5" id="KW-0472">Membrane</keyword>
<keyword evidence="2 5" id="KW-0812">Transmembrane</keyword>
<feature type="transmembrane region" description="Helical" evidence="5">
    <location>
        <begin position="135"/>
        <end position="153"/>
    </location>
</feature>
<comment type="subcellular location">
    <subcellularLocation>
        <location evidence="1">Membrane</location>
    </subcellularLocation>
</comment>
<evidence type="ECO:0008006" key="8">
    <source>
        <dbReference type="Google" id="ProtNLM"/>
    </source>
</evidence>
<name>A0A8H3TUI8_9TREE</name>
<evidence type="ECO:0000313" key="7">
    <source>
        <dbReference type="Proteomes" id="UP000620104"/>
    </source>
</evidence>
<evidence type="ECO:0000256" key="3">
    <source>
        <dbReference type="ARBA" id="ARBA00022989"/>
    </source>
</evidence>
<gene>
    <name evidence="6" type="ORF">NliqN6_3357</name>
</gene>
<evidence type="ECO:0000313" key="6">
    <source>
        <dbReference type="EMBL" id="GHJ86955.1"/>
    </source>
</evidence>